<accession>A0A7T8GT46</accession>
<dbReference type="OrthoDB" id="7540217at2759"/>
<sequence length="59" mass="6944">STRKARTLDFMRRVSDIFEHDPSRAIRDVTKELDVSHVTPDLDPDFDCRIIFSDEALFF</sequence>
<gene>
    <name evidence="1" type="ORF">FKW44_022389</name>
</gene>
<dbReference type="EMBL" id="CP045905">
    <property type="protein sequence ID" value="QQP37080.1"/>
    <property type="molecule type" value="Genomic_DNA"/>
</dbReference>
<protein>
    <submittedName>
        <fullName evidence="1">Uncharacterized protein</fullName>
    </submittedName>
</protein>
<name>A0A7T8GT46_CALRO</name>
<feature type="non-terminal residue" evidence="1">
    <location>
        <position position="1"/>
    </location>
</feature>
<proteinExistence type="predicted"/>
<dbReference type="AlphaFoldDB" id="A0A7T8GT46"/>
<organism evidence="1 2">
    <name type="scientific">Caligus rogercresseyi</name>
    <name type="common">Sea louse</name>
    <dbReference type="NCBI Taxonomy" id="217165"/>
    <lineage>
        <taxon>Eukaryota</taxon>
        <taxon>Metazoa</taxon>
        <taxon>Ecdysozoa</taxon>
        <taxon>Arthropoda</taxon>
        <taxon>Crustacea</taxon>
        <taxon>Multicrustacea</taxon>
        <taxon>Hexanauplia</taxon>
        <taxon>Copepoda</taxon>
        <taxon>Siphonostomatoida</taxon>
        <taxon>Caligidae</taxon>
        <taxon>Caligus</taxon>
    </lineage>
</organism>
<dbReference type="Proteomes" id="UP000595437">
    <property type="component" value="Chromosome 16"/>
</dbReference>
<evidence type="ECO:0000313" key="1">
    <source>
        <dbReference type="EMBL" id="QQP37080.1"/>
    </source>
</evidence>
<reference evidence="2" key="1">
    <citation type="submission" date="2021-01" db="EMBL/GenBank/DDBJ databases">
        <title>Caligus Genome Assembly.</title>
        <authorList>
            <person name="Gallardo-Escarate C."/>
        </authorList>
    </citation>
    <scope>NUCLEOTIDE SEQUENCE [LARGE SCALE GENOMIC DNA]</scope>
</reference>
<keyword evidence="2" id="KW-1185">Reference proteome</keyword>
<evidence type="ECO:0000313" key="2">
    <source>
        <dbReference type="Proteomes" id="UP000595437"/>
    </source>
</evidence>